<keyword evidence="2" id="KW-0732">Signal</keyword>
<evidence type="ECO:0000256" key="1">
    <source>
        <dbReference type="SAM" id="MobiDB-lite"/>
    </source>
</evidence>
<evidence type="ECO:0000313" key="4">
    <source>
        <dbReference type="Proteomes" id="UP000187735"/>
    </source>
</evidence>
<feature type="chain" id="PRO_5012772087" description="Carboxypeptidase regulatory-like domain-containing protein" evidence="2">
    <location>
        <begin position="24"/>
        <end position="158"/>
    </location>
</feature>
<dbReference type="Proteomes" id="UP000187735">
    <property type="component" value="Chromosome"/>
</dbReference>
<evidence type="ECO:0000256" key="2">
    <source>
        <dbReference type="SAM" id="SignalP"/>
    </source>
</evidence>
<evidence type="ECO:0008006" key="5">
    <source>
        <dbReference type="Google" id="ProtNLM"/>
    </source>
</evidence>
<dbReference type="PROSITE" id="PS51257">
    <property type="entry name" value="PROKAR_LIPOPROTEIN"/>
    <property type="match status" value="1"/>
</dbReference>
<feature type="region of interest" description="Disordered" evidence="1">
    <location>
        <begin position="98"/>
        <end position="120"/>
    </location>
</feature>
<feature type="signal peptide" evidence="2">
    <location>
        <begin position="1"/>
        <end position="23"/>
    </location>
</feature>
<accession>A0A1P8WKS6</accession>
<dbReference type="KEGG" id="fmr:Fuma_04274"/>
<name>A0A1P8WKS6_9PLAN</name>
<protein>
    <recommendedName>
        <fullName evidence="5">Carboxypeptidase regulatory-like domain-containing protein</fullName>
    </recommendedName>
</protein>
<dbReference type="AlphaFoldDB" id="A0A1P8WKS6"/>
<proteinExistence type="predicted"/>
<sequence length="158" mass="16748" precursor="true">MSKSVLTSLLLTAVICGCGRTLAPPEPVYPVTGVVTYKGQPVVGADLTFFNAEKKRSAFGRTNDRGEYKLTTFSANDGAVEGRSIMVVTKYVPPQVTAPEPDIESEAYQPPGYGVQTPVKSPALKSEVPARYADQATSGLIAVVTKEGPNKVDVELAD</sequence>
<gene>
    <name evidence="3" type="ORF">Fuma_04274</name>
</gene>
<dbReference type="RefSeq" id="WP_077025917.1">
    <property type="nucleotide sequence ID" value="NZ_CP017641.1"/>
</dbReference>
<organism evidence="3 4">
    <name type="scientific">Fuerstiella marisgermanici</name>
    <dbReference type="NCBI Taxonomy" id="1891926"/>
    <lineage>
        <taxon>Bacteria</taxon>
        <taxon>Pseudomonadati</taxon>
        <taxon>Planctomycetota</taxon>
        <taxon>Planctomycetia</taxon>
        <taxon>Planctomycetales</taxon>
        <taxon>Planctomycetaceae</taxon>
        <taxon>Fuerstiella</taxon>
    </lineage>
</organism>
<reference evidence="3 4" key="1">
    <citation type="journal article" date="2016" name="Front. Microbiol.">
        <title>Fuerstia marisgermanicae gen. nov., sp. nov., an Unusual Member of the Phylum Planctomycetes from the German Wadden Sea.</title>
        <authorList>
            <person name="Kohn T."/>
            <person name="Heuer A."/>
            <person name="Jogler M."/>
            <person name="Vollmers J."/>
            <person name="Boedeker C."/>
            <person name="Bunk B."/>
            <person name="Rast P."/>
            <person name="Borchert D."/>
            <person name="Glockner I."/>
            <person name="Freese H.M."/>
            <person name="Klenk H.P."/>
            <person name="Overmann J."/>
            <person name="Kaster A.K."/>
            <person name="Rohde M."/>
            <person name="Wiegand S."/>
            <person name="Jogler C."/>
        </authorList>
    </citation>
    <scope>NUCLEOTIDE SEQUENCE [LARGE SCALE GENOMIC DNA]</scope>
    <source>
        <strain evidence="3 4">NH11</strain>
    </source>
</reference>
<dbReference type="EMBL" id="CP017641">
    <property type="protein sequence ID" value="APZ94641.1"/>
    <property type="molecule type" value="Genomic_DNA"/>
</dbReference>
<evidence type="ECO:0000313" key="3">
    <source>
        <dbReference type="EMBL" id="APZ94641.1"/>
    </source>
</evidence>
<dbReference type="OrthoDB" id="268362at2"/>
<keyword evidence="4" id="KW-1185">Reference proteome</keyword>